<dbReference type="AlphaFoldDB" id="A0A1M4EHL5"/>
<dbReference type="EMBL" id="LT559118">
    <property type="protein sequence ID" value="SBO98236.1"/>
    <property type="molecule type" value="Genomic_DNA"/>
</dbReference>
<organism evidence="2">
    <name type="scientific">Nonomuraea gerenzanensis</name>
    <dbReference type="NCBI Taxonomy" id="93944"/>
    <lineage>
        <taxon>Bacteria</taxon>
        <taxon>Bacillati</taxon>
        <taxon>Actinomycetota</taxon>
        <taxon>Actinomycetes</taxon>
        <taxon>Streptosporangiales</taxon>
        <taxon>Streptosporangiaceae</taxon>
        <taxon>Nonomuraea</taxon>
    </lineage>
</organism>
<feature type="region of interest" description="Disordered" evidence="1">
    <location>
        <begin position="1"/>
        <end position="64"/>
    </location>
</feature>
<reference evidence="2" key="1">
    <citation type="submission" date="2016-04" db="EMBL/GenBank/DDBJ databases">
        <authorList>
            <person name="Evans L.H."/>
            <person name="Alamgir A."/>
            <person name="Owens N."/>
            <person name="Weber N.D."/>
            <person name="Virtaneva K."/>
            <person name="Barbian K."/>
            <person name="Babar A."/>
            <person name="Rosenke K."/>
        </authorList>
    </citation>
    <scope>NUCLEOTIDE SEQUENCE</scope>
    <source>
        <strain evidence="2">Nono1</strain>
    </source>
</reference>
<feature type="compositionally biased region" description="Polar residues" evidence="1">
    <location>
        <begin position="48"/>
        <end position="64"/>
    </location>
</feature>
<evidence type="ECO:0000256" key="1">
    <source>
        <dbReference type="SAM" id="MobiDB-lite"/>
    </source>
</evidence>
<protein>
    <submittedName>
        <fullName evidence="2">Uncharacterized protein</fullName>
    </submittedName>
</protein>
<name>A0A1M4EHL5_9ACTN</name>
<feature type="compositionally biased region" description="Basic residues" evidence="1">
    <location>
        <begin position="30"/>
        <end position="39"/>
    </location>
</feature>
<gene>
    <name evidence="2" type="ORF">BN4615_P7752</name>
</gene>
<evidence type="ECO:0000313" key="2">
    <source>
        <dbReference type="EMBL" id="SBO98236.1"/>
    </source>
</evidence>
<proteinExistence type="predicted"/>
<feature type="compositionally biased region" description="Basic and acidic residues" evidence="1">
    <location>
        <begin position="1"/>
        <end position="29"/>
    </location>
</feature>
<accession>A0A1M4EHL5</accession>
<sequence length="79" mass="8831">MFSCTTHDEAVCHGDPGSRKADRSTGDGRRRLRQFRRPASRPPKIRPSQVTANSPTERSPSTFNLLTCGFMPALHSHPR</sequence>